<evidence type="ECO:0000256" key="2">
    <source>
        <dbReference type="ARBA" id="ARBA00022555"/>
    </source>
</evidence>
<evidence type="ECO:0000256" key="7">
    <source>
        <dbReference type="ARBA" id="ARBA00050038"/>
    </source>
</evidence>
<keyword evidence="3 8" id="KW-0378">Hydrolase</keyword>
<dbReference type="GO" id="GO:0004045">
    <property type="term" value="F:peptidyl-tRNA hydrolase activity"/>
    <property type="evidence" value="ECO:0007669"/>
    <property type="project" value="UniProtKB-UniRule"/>
</dbReference>
<keyword evidence="4 8" id="KW-0694">RNA-binding</keyword>
<dbReference type="PROSITE" id="PS01195">
    <property type="entry name" value="PEPT_TRNA_HYDROL_1"/>
    <property type="match status" value="1"/>
</dbReference>
<evidence type="ECO:0000256" key="8">
    <source>
        <dbReference type="HAMAP-Rule" id="MF_00083"/>
    </source>
</evidence>
<feature type="active site" description="Proton acceptor" evidence="8">
    <location>
        <position position="19"/>
    </location>
</feature>
<comment type="caution">
    <text evidence="8">Lacks conserved residue(s) required for the propagation of feature annotation.</text>
</comment>
<feature type="site" description="Stabilizes the basic form of H active site to accept a proton" evidence="8">
    <location>
        <position position="91"/>
    </location>
</feature>
<dbReference type="EC" id="3.1.1.29" evidence="1 8"/>
<dbReference type="Gene3D" id="3.40.50.1470">
    <property type="entry name" value="Peptidyl-tRNA hydrolase"/>
    <property type="match status" value="1"/>
</dbReference>
<evidence type="ECO:0000256" key="10">
    <source>
        <dbReference type="RuleBase" id="RU004320"/>
    </source>
</evidence>
<evidence type="ECO:0000313" key="12">
    <source>
        <dbReference type="Proteomes" id="UP001286174"/>
    </source>
</evidence>
<dbReference type="GO" id="GO:0006515">
    <property type="term" value="P:protein quality control for misfolded or incompletely synthesized proteins"/>
    <property type="evidence" value="ECO:0007669"/>
    <property type="project" value="UniProtKB-UniRule"/>
</dbReference>
<dbReference type="Pfam" id="PF01195">
    <property type="entry name" value="Pept_tRNA_hydro"/>
    <property type="match status" value="1"/>
</dbReference>
<dbReference type="NCBIfam" id="TIGR00447">
    <property type="entry name" value="pth"/>
    <property type="match status" value="1"/>
</dbReference>
<keyword evidence="12" id="KW-1185">Reference proteome</keyword>
<dbReference type="RefSeq" id="WP_277635513.1">
    <property type="nucleotide sequence ID" value="NZ_JALBUR010000002.1"/>
</dbReference>
<proteinExistence type="inferred from homology"/>
<dbReference type="GO" id="GO:0000049">
    <property type="term" value="F:tRNA binding"/>
    <property type="evidence" value="ECO:0007669"/>
    <property type="project" value="UniProtKB-UniRule"/>
</dbReference>
<dbReference type="InterPro" id="IPR036416">
    <property type="entry name" value="Pept_tRNA_hydro_sf"/>
</dbReference>
<evidence type="ECO:0000256" key="9">
    <source>
        <dbReference type="RuleBase" id="RU000673"/>
    </source>
</evidence>
<dbReference type="InterPro" id="IPR001328">
    <property type="entry name" value="Pept_tRNA_hydro"/>
</dbReference>
<dbReference type="PANTHER" id="PTHR17224:SF1">
    <property type="entry name" value="PEPTIDYL-TRNA HYDROLASE"/>
    <property type="match status" value="1"/>
</dbReference>
<dbReference type="FunFam" id="3.40.50.1470:FF:000001">
    <property type="entry name" value="Peptidyl-tRNA hydrolase"/>
    <property type="match status" value="1"/>
</dbReference>
<dbReference type="CDD" id="cd00462">
    <property type="entry name" value="PTH"/>
    <property type="match status" value="1"/>
</dbReference>
<feature type="site" description="Discriminates between blocked and unblocked aminoacyl-tRNA" evidence="8">
    <location>
        <position position="9"/>
    </location>
</feature>
<comment type="catalytic activity">
    <reaction evidence="6 8 9">
        <text>an N-acyl-L-alpha-aminoacyl-tRNA + H2O = an N-acyl-L-amino acid + a tRNA + H(+)</text>
        <dbReference type="Rhea" id="RHEA:54448"/>
        <dbReference type="Rhea" id="RHEA-COMP:10123"/>
        <dbReference type="Rhea" id="RHEA-COMP:13883"/>
        <dbReference type="ChEBI" id="CHEBI:15377"/>
        <dbReference type="ChEBI" id="CHEBI:15378"/>
        <dbReference type="ChEBI" id="CHEBI:59874"/>
        <dbReference type="ChEBI" id="CHEBI:78442"/>
        <dbReference type="ChEBI" id="CHEBI:138191"/>
        <dbReference type="EC" id="3.1.1.29"/>
    </reaction>
</comment>
<evidence type="ECO:0000256" key="6">
    <source>
        <dbReference type="ARBA" id="ARBA00048707"/>
    </source>
</evidence>
<feature type="binding site" evidence="8">
    <location>
        <position position="66"/>
    </location>
    <ligand>
        <name>tRNA</name>
        <dbReference type="ChEBI" id="CHEBI:17843"/>
    </ligand>
</feature>
<evidence type="ECO:0000313" key="11">
    <source>
        <dbReference type="EMBL" id="MDX8418820.1"/>
    </source>
</evidence>
<comment type="similarity">
    <text evidence="5 8 10">Belongs to the PTH family.</text>
</comment>
<evidence type="ECO:0000256" key="4">
    <source>
        <dbReference type="ARBA" id="ARBA00022884"/>
    </source>
</evidence>
<dbReference type="Proteomes" id="UP001286174">
    <property type="component" value="Unassembled WGS sequence"/>
</dbReference>
<dbReference type="GO" id="GO:0072344">
    <property type="term" value="P:rescue of stalled ribosome"/>
    <property type="evidence" value="ECO:0007669"/>
    <property type="project" value="UniProtKB-UniRule"/>
</dbReference>
<comment type="subcellular location">
    <subcellularLocation>
        <location evidence="8">Cytoplasm</location>
    </subcellularLocation>
</comment>
<accession>A0AB35U077</accession>
<sequence length="192" mass="21011">MKLIAGLGNPGKEYEKTRHNSGFMAIDLLADRLDTGIDVKKFNALVQTVRIQGQSVLLMKPLTYMNESGSAVAQAVNFYHIDPSDILILHDDMDLPTGSVRIRASGSGGGQKGMKSIIDALKTDQIARVRIGVGHSAAGEHDLVPDWVLSPVPKAERDVYDAALLDASKAAYDWVFRPFDQVMNDYNIKAKK</sequence>
<dbReference type="HAMAP" id="MF_00083">
    <property type="entry name" value="Pept_tRNA_hydro_bact"/>
    <property type="match status" value="1"/>
</dbReference>
<comment type="caution">
    <text evidence="11">The sequence shown here is derived from an EMBL/GenBank/DDBJ whole genome shotgun (WGS) entry which is preliminary data.</text>
</comment>
<comment type="subunit">
    <text evidence="8">Monomer.</text>
</comment>
<reference evidence="11 12" key="1">
    <citation type="submission" date="2022-03" db="EMBL/GenBank/DDBJ databases">
        <title>Novel taxa within the pig intestine.</title>
        <authorList>
            <person name="Wylensek D."/>
            <person name="Bishof K."/>
            <person name="Afrizal A."/>
            <person name="Clavel T."/>
        </authorList>
    </citation>
    <scope>NUCLEOTIDE SEQUENCE [LARGE SCALE GENOMIC DNA]</scope>
    <source>
        <strain evidence="11 12">CLA-KB-P133</strain>
    </source>
</reference>
<name>A0AB35U077_9FIRM</name>
<gene>
    <name evidence="8 11" type="primary">pth</name>
    <name evidence="11" type="ORF">MOZ60_01780</name>
</gene>
<dbReference type="GO" id="GO:0005737">
    <property type="term" value="C:cytoplasm"/>
    <property type="evidence" value="ECO:0007669"/>
    <property type="project" value="UniProtKB-SubCell"/>
</dbReference>
<keyword evidence="2 8" id="KW-0820">tRNA-binding</keyword>
<evidence type="ECO:0000256" key="1">
    <source>
        <dbReference type="ARBA" id="ARBA00013260"/>
    </source>
</evidence>
<evidence type="ECO:0000256" key="3">
    <source>
        <dbReference type="ARBA" id="ARBA00022801"/>
    </source>
</evidence>
<feature type="binding site" evidence="8">
    <location>
        <position position="64"/>
    </location>
    <ligand>
        <name>tRNA</name>
        <dbReference type="ChEBI" id="CHEBI:17843"/>
    </ligand>
</feature>
<protein>
    <recommendedName>
        <fullName evidence="7 8">Peptidyl-tRNA hydrolase</fullName>
        <shortName evidence="8">Pth</shortName>
        <ecNumber evidence="1 8">3.1.1.29</ecNumber>
    </recommendedName>
</protein>
<comment type="function">
    <text evidence="8">Catalyzes the release of premature peptidyl moieties from peptidyl-tRNA molecules trapped in stalled 50S ribosomal subunits, and thus maintains levels of free tRNAs and 50S ribosomes.</text>
</comment>
<evidence type="ECO:0000256" key="5">
    <source>
        <dbReference type="ARBA" id="ARBA00038063"/>
    </source>
</evidence>
<organism evidence="11 12">
    <name type="scientific">Grylomicrobium aquisgranensis</name>
    <dbReference type="NCBI Taxonomy" id="2926318"/>
    <lineage>
        <taxon>Bacteria</taxon>
        <taxon>Bacillati</taxon>
        <taxon>Bacillota</taxon>
        <taxon>Erysipelotrichia</taxon>
        <taxon>Erysipelotrichales</taxon>
        <taxon>Erysipelotrichaceae</taxon>
        <taxon>Grylomicrobium</taxon>
    </lineage>
</organism>
<feature type="binding site" evidence="8">
    <location>
        <position position="14"/>
    </location>
    <ligand>
        <name>tRNA</name>
        <dbReference type="ChEBI" id="CHEBI:17843"/>
    </ligand>
</feature>
<dbReference type="SUPFAM" id="SSF53178">
    <property type="entry name" value="Peptidyl-tRNA hydrolase-like"/>
    <property type="match status" value="1"/>
</dbReference>
<keyword evidence="8" id="KW-0963">Cytoplasm</keyword>
<comment type="function">
    <text evidence="8">Hydrolyzes ribosome-free peptidyl-tRNAs (with 1 or more amino acids incorporated), which drop off the ribosome during protein synthesis, or as a result of ribosome stalling.</text>
</comment>
<dbReference type="InterPro" id="IPR018171">
    <property type="entry name" value="Pept_tRNA_hydro_CS"/>
</dbReference>
<dbReference type="AlphaFoldDB" id="A0AB35U077"/>
<dbReference type="PANTHER" id="PTHR17224">
    <property type="entry name" value="PEPTIDYL-TRNA HYDROLASE"/>
    <property type="match status" value="1"/>
</dbReference>
<dbReference type="EMBL" id="JALBUR010000002">
    <property type="protein sequence ID" value="MDX8418820.1"/>
    <property type="molecule type" value="Genomic_DNA"/>
</dbReference>